<dbReference type="OrthoDB" id="1706424at2"/>
<dbReference type="RefSeq" id="WP_148135172.1">
    <property type="nucleotide sequence ID" value="NZ_CP017634.1"/>
</dbReference>
<feature type="coiled-coil region" evidence="1">
    <location>
        <begin position="50"/>
        <end position="84"/>
    </location>
</feature>
<proteinExistence type="predicted"/>
<feature type="coiled-coil region" evidence="1">
    <location>
        <begin position="141"/>
        <end position="207"/>
    </location>
</feature>
<evidence type="ECO:0000313" key="4">
    <source>
        <dbReference type="Proteomes" id="UP000323521"/>
    </source>
</evidence>
<evidence type="ECO:0000256" key="1">
    <source>
        <dbReference type="SAM" id="Coils"/>
    </source>
</evidence>
<feature type="chain" id="PRO_5039542133" evidence="2">
    <location>
        <begin position="31"/>
        <end position="375"/>
    </location>
</feature>
<reference evidence="3 4" key="1">
    <citation type="submission" date="2016-10" db="EMBL/GenBank/DDBJ databases">
        <title>Complete Genome Sequence of Peptococcaceae strain DCMF.</title>
        <authorList>
            <person name="Edwards R.J."/>
            <person name="Holland S.I."/>
            <person name="Deshpande N.P."/>
            <person name="Wong Y.K."/>
            <person name="Ertan H."/>
            <person name="Manefield M."/>
            <person name="Russell T.L."/>
            <person name="Lee M.J."/>
        </authorList>
    </citation>
    <scope>NUCLEOTIDE SEQUENCE [LARGE SCALE GENOMIC DNA]</scope>
    <source>
        <strain evidence="3 4">DCMF</strain>
    </source>
</reference>
<gene>
    <name evidence="3" type="ORF">DCMF_15010</name>
</gene>
<dbReference type="Proteomes" id="UP000323521">
    <property type="component" value="Chromosome"/>
</dbReference>
<protein>
    <submittedName>
        <fullName evidence="3">Uncharacterized protein</fullName>
    </submittedName>
</protein>
<feature type="signal peptide" evidence="2">
    <location>
        <begin position="1"/>
        <end position="30"/>
    </location>
</feature>
<evidence type="ECO:0000313" key="3">
    <source>
        <dbReference type="EMBL" id="ATW25909.1"/>
    </source>
</evidence>
<keyword evidence="2" id="KW-0732">Signal</keyword>
<evidence type="ECO:0000256" key="2">
    <source>
        <dbReference type="SAM" id="SignalP"/>
    </source>
</evidence>
<accession>A0A3G1KTX4</accession>
<name>A0A3G1KTX4_FORW1</name>
<dbReference type="KEGG" id="fwa:DCMF_15010"/>
<dbReference type="AlphaFoldDB" id="A0A3G1KTX4"/>
<sequence length="375" mass="42171">MLNAGKIKLGLVSSMALVFLLMLFSSGTVAGQTEPFSAMEERLTGLSDQKREVLENLFAMEQEIEEAERAEEAMSREMETMHGEIAGLEKRIADGEAAYDQKRDTLKQVLRTYQRLGPGSYIEIILDAENLTMLLRRINTLRDLTRNTGELLDTLEESRERLSAEKAKLGEKLALLQEKQEQLRASLRKKLQLKEDQEKYLASLEKESADYREYLGEIRQVWGQLKPLFQETTKEISRIIAAGSFPPDALKTTFTFPVLKGSLGEETFNGILKGHAGLPEIVFRFHPGKAEMSLPQQNLVLTGTFVIQEGDILKFQAQEGSFYGLPLEAAAIEDLFRDDALVFNFHTVMGGSILQGIHIQEGSLELEIIIPTLFK</sequence>
<organism evidence="3 4">
    <name type="scientific">Formimonas warabiya</name>
    <dbReference type="NCBI Taxonomy" id="1761012"/>
    <lineage>
        <taxon>Bacteria</taxon>
        <taxon>Bacillati</taxon>
        <taxon>Bacillota</taxon>
        <taxon>Clostridia</taxon>
        <taxon>Eubacteriales</taxon>
        <taxon>Peptococcaceae</taxon>
        <taxon>Candidatus Formimonas</taxon>
    </lineage>
</organism>
<dbReference type="Gene3D" id="6.10.250.3150">
    <property type="match status" value="1"/>
</dbReference>
<dbReference type="EMBL" id="CP017634">
    <property type="protein sequence ID" value="ATW25909.1"/>
    <property type="molecule type" value="Genomic_DNA"/>
</dbReference>
<keyword evidence="1" id="KW-0175">Coiled coil</keyword>
<keyword evidence="4" id="KW-1185">Reference proteome</keyword>